<feature type="region of interest" description="Disordered" evidence="1">
    <location>
        <begin position="38"/>
        <end position="79"/>
    </location>
</feature>
<protein>
    <submittedName>
        <fullName evidence="2">Uncharacterized protein</fullName>
    </submittedName>
</protein>
<name>A0A8J3WAE6_9ACTN</name>
<evidence type="ECO:0000313" key="2">
    <source>
        <dbReference type="EMBL" id="GIH80761.1"/>
    </source>
</evidence>
<organism evidence="2 3">
    <name type="scientific">Planobispora longispora</name>
    <dbReference type="NCBI Taxonomy" id="28887"/>
    <lineage>
        <taxon>Bacteria</taxon>
        <taxon>Bacillati</taxon>
        <taxon>Actinomycetota</taxon>
        <taxon>Actinomycetes</taxon>
        <taxon>Streptosporangiales</taxon>
        <taxon>Streptosporangiaceae</taxon>
        <taxon>Planobispora</taxon>
    </lineage>
</organism>
<comment type="caution">
    <text evidence="2">The sequence shown here is derived from an EMBL/GenBank/DDBJ whole genome shotgun (WGS) entry which is preliminary data.</text>
</comment>
<proteinExistence type="predicted"/>
<keyword evidence="3" id="KW-1185">Reference proteome</keyword>
<dbReference type="Proteomes" id="UP000616724">
    <property type="component" value="Unassembled WGS sequence"/>
</dbReference>
<dbReference type="AlphaFoldDB" id="A0A8J3WAE6"/>
<accession>A0A8J3WAE6</accession>
<dbReference type="RefSeq" id="WP_203895182.1">
    <property type="nucleotide sequence ID" value="NZ_BOOH01000064.1"/>
</dbReference>
<evidence type="ECO:0000256" key="1">
    <source>
        <dbReference type="SAM" id="MobiDB-lite"/>
    </source>
</evidence>
<gene>
    <name evidence="2" type="ORF">Plo01_71900</name>
</gene>
<feature type="compositionally biased region" description="Basic and acidic residues" evidence="1">
    <location>
        <begin position="54"/>
        <end position="70"/>
    </location>
</feature>
<dbReference type="EMBL" id="BOOH01000064">
    <property type="protein sequence ID" value="GIH80761.1"/>
    <property type="molecule type" value="Genomic_DNA"/>
</dbReference>
<reference evidence="2 3" key="1">
    <citation type="submission" date="2021-01" db="EMBL/GenBank/DDBJ databases">
        <title>Whole genome shotgun sequence of Planobispora longispora NBRC 13918.</title>
        <authorList>
            <person name="Komaki H."/>
            <person name="Tamura T."/>
        </authorList>
    </citation>
    <scope>NUCLEOTIDE SEQUENCE [LARGE SCALE GENOMIC DNA]</scope>
    <source>
        <strain evidence="2 3">NBRC 13918</strain>
    </source>
</reference>
<sequence>MPADGAILEWTTHPTRPEALLLMAGWTDAPRLYCYDGHSLQDTGLTPRSPVDFDEVHARARAGRDADPAHRHPPQGIPA</sequence>
<evidence type="ECO:0000313" key="3">
    <source>
        <dbReference type="Proteomes" id="UP000616724"/>
    </source>
</evidence>